<evidence type="ECO:0000256" key="3">
    <source>
        <dbReference type="ARBA" id="ARBA00022982"/>
    </source>
</evidence>
<keyword evidence="3" id="KW-0249">Electron transport</keyword>
<feature type="site" description="Deprotonates C-terminal active site Cys" evidence="8">
    <location>
        <position position="26"/>
    </location>
</feature>
<proteinExistence type="inferred from homology"/>
<evidence type="ECO:0000256" key="8">
    <source>
        <dbReference type="PIRSR" id="PIRSR000077-1"/>
    </source>
</evidence>
<dbReference type="SUPFAM" id="SSF52833">
    <property type="entry name" value="Thioredoxin-like"/>
    <property type="match status" value="1"/>
</dbReference>
<evidence type="ECO:0000256" key="4">
    <source>
        <dbReference type="ARBA" id="ARBA00023157"/>
    </source>
</evidence>
<dbReference type="PIRSF" id="PIRSF000077">
    <property type="entry name" value="Thioredoxin"/>
    <property type="match status" value="1"/>
</dbReference>
<dbReference type="PROSITE" id="PS00194">
    <property type="entry name" value="THIOREDOXIN_1"/>
    <property type="match status" value="1"/>
</dbReference>
<feature type="disulfide bond" description="Redox-active" evidence="9">
    <location>
        <begin position="32"/>
        <end position="35"/>
    </location>
</feature>
<feature type="site" description="Contributes to redox potential value" evidence="8">
    <location>
        <position position="34"/>
    </location>
</feature>
<dbReference type="NCBIfam" id="TIGR01068">
    <property type="entry name" value="thioredoxin"/>
    <property type="match status" value="1"/>
</dbReference>
<dbReference type="Gene3D" id="3.40.30.10">
    <property type="entry name" value="Glutaredoxin"/>
    <property type="match status" value="1"/>
</dbReference>
<dbReference type="PANTHER" id="PTHR45663:SF11">
    <property type="entry name" value="GEO12009P1"/>
    <property type="match status" value="1"/>
</dbReference>
<gene>
    <name evidence="11" type="ORF">A2Z86_03430</name>
</gene>
<dbReference type="PANTHER" id="PTHR45663">
    <property type="entry name" value="GEO12009P1"/>
    <property type="match status" value="1"/>
</dbReference>
<evidence type="ECO:0000256" key="1">
    <source>
        <dbReference type="ARBA" id="ARBA00008987"/>
    </source>
</evidence>
<evidence type="ECO:0000256" key="9">
    <source>
        <dbReference type="PIRSR" id="PIRSR000077-4"/>
    </source>
</evidence>
<dbReference type="InterPro" id="IPR036249">
    <property type="entry name" value="Thioredoxin-like_sf"/>
</dbReference>
<dbReference type="PROSITE" id="PS51352">
    <property type="entry name" value="THIOREDOXIN_2"/>
    <property type="match status" value="1"/>
</dbReference>
<feature type="site" description="Contributes to redox potential value" evidence="8">
    <location>
        <position position="33"/>
    </location>
</feature>
<feature type="active site" description="Nucleophile" evidence="8">
    <location>
        <position position="32"/>
    </location>
</feature>
<evidence type="ECO:0000256" key="6">
    <source>
        <dbReference type="NCBIfam" id="TIGR01068"/>
    </source>
</evidence>
<dbReference type="GO" id="GO:0005737">
    <property type="term" value="C:cytoplasm"/>
    <property type="evidence" value="ECO:0007669"/>
    <property type="project" value="TreeGrafter"/>
</dbReference>
<dbReference type="Proteomes" id="UP000176992">
    <property type="component" value="Unassembled WGS sequence"/>
</dbReference>
<evidence type="ECO:0000313" key="11">
    <source>
        <dbReference type="EMBL" id="OGF97157.1"/>
    </source>
</evidence>
<evidence type="ECO:0000256" key="2">
    <source>
        <dbReference type="ARBA" id="ARBA00022448"/>
    </source>
</evidence>
<keyword evidence="5 9" id="KW-0676">Redox-active center</keyword>
<name>A0A1F5YAC1_9BACT</name>
<sequence>MSQLKVLNDSNFDSAVAGKSQPVMVDFYADWCAPCQILSPTVEKIAEEYQGKAEVAKFNVDESSGVPMRFGIQGIPTVLFFKEGKLVDRVVGLVPRQELTGRLDSLLGTGN</sequence>
<dbReference type="InterPro" id="IPR017937">
    <property type="entry name" value="Thioredoxin_CS"/>
</dbReference>
<organism evidence="11 12">
    <name type="scientific">Candidatus Glassbacteria bacterium GWA2_58_10</name>
    <dbReference type="NCBI Taxonomy" id="1817865"/>
    <lineage>
        <taxon>Bacteria</taxon>
        <taxon>Candidatus Glassiibacteriota</taxon>
    </lineage>
</organism>
<dbReference type="InterPro" id="IPR013766">
    <property type="entry name" value="Thioredoxin_domain"/>
</dbReference>
<dbReference type="InterPro" id="IPR005746">
    <property type="entry name" value="Thioredoxin"/>
</dbReference>
<dbReference type="CDD" id="cd02947">
    <property type="entry name" value="TRX_family"/>
    <property type="match status" value="1"/>
</dbReference>
<evidence type="ECO:0000313" key="12">
    <source>
        <dbReference type="Proteomes" id="UP000176992"/>
    </source>
</evidence>
<reference evidence="11 12" key="1">
    <citation type="journal article" date="2016" name="Nat. Commun.">
        <title>Thousands of microbial genomes shed light on interconnected biogeochemical processes in an aquifer system.</title>
        <authorList>
            <person name="Anantharaman K."/>
            <person name="Brown C.T."/>
            <person name="Hug L.A."/>
            <person name="Sharon I."/>
            <person name="Castelle C.J."/>
            <person name="Probst A.J."/>
            <person name="Thomas B.C."/>
            <person name="Singh A."/>
            <person name="Wilkins M.J."/>
            <person name="Karaoz U."/>
            <person name="Brodie E.L."/>
            <person name="Williams K.H."/>
            <person name="Hubbard S.S."/>
            <person name="Banfield J.F."/>
        </authorList>
    </citation>
    <scope>NUCLEOTIDE SEQUENCE [LARGE SCALE GENOMIC DNA]</scope>
</reference>
<keyword evidence="2" id="KW-0813">Transport</keyword>
<comment type="caution">
    <text evidence="11">The sequence shown here is derived from an EMBL/GenBank/DDBJ whole genome shotgun (WGS) entry which is preliminary data.</text>
</comment>
<dbReference type="GO" id="GO:0015035">
    <property type="term" value="F:protein-disulfide reductase activity"/>
    <property type="evidence" value="ECO:0007669"/>
    <property type="project" value="UniProtKB-UniRule"/>
</dbReference>
<dbReference type="PRINTS" id="PR00421">
    <property type="entry name" value="THIOREDOXIN"/>
</dbReference>
<comment type="similarity">
    <text evidence="1 7">Belongs to the thioredoxin family.</text>
</comment>
<dbReference type="EMBL" id="MFIV01000239">
    <property type="protein sequence ID" value="OGF97157.1"/>
    <property type="molecule type" value="Genomic_DNA"/>
</dbReference>
<evidence type="ECO:0000256" key="5">
    <source>
        <dbReference type="ARBA" id="ARBA00023284"/>
    </source>
</evidence>
<feature type="domain" description="Thioredoxin" evidence="10">
    <location>
        <begin position="1"/>
        <end position="108"/>
    </location>
</feature>
<keyword evidence="4 9" id="KW-1015">Disulfide bond</keyword>
<dbReference type="FunFam" id="3.40.30.10:FF:000001">
    <property type="entry name" value="Thioredoxin"/>
    <property type="match status" value="1"/>
</dbReference>
<dbReference type="AlphaFoldDB" id="A0A1F5YAC1"/>
<protein>
    <recommendedName>
        <fullName evidence="6 7">Thioredoxin</fullName>
    </recommendedName>
</protein>
<evidence type="ECO:0000259" key="10">
    <source>
        <dbReference type="PROSITE" id="PS51352"/>
    </source>
</evidence>
<evidence type="ECO:0000256" key="7">
    <source>
        <dbReference type="PIRNR" id="PIRNR000077"/>
    </source>
</evidence>
<dbReference type="Pfam" id="PF00085">
    <property type="entry name" value="Thioredoxin"/>
    <property type="match status" value="1"/>
</dbReference>
<feature type="active site" description="Nucleophile" evidence="8">
    <location>
        <position position="35"/>
    </location>
</feature>
<accession>A0A1F5YAC1</accession>